<organism evidence="18 19">
    <name type="scientific">Silurus asotus</name>
    <name type="common">Amur catfish</name>
    <name type="synonym">Parasilurus asotus</name>
    <dbReference type="NCBI Taxonomy" id="30991"/>
    <lineage>
        <taxon>Eukaryota</taxon>
        <taxon>Metazoa</taxon>
        <taxon>Chordata</taxon>
        <taxon>Craniata</taxon>
        <taxon>Vertebrata</taxon>
        <taxon>Euteleostomi</taxon>
        <taxon>Actinopterygii</taxon>
        <taxon>Neopterygii</taxon>
        <taxon>Teleostei</taxon>
        <taxon>Ostariophysi</taxon>
        <taxon>Siluriformes</taxon>
        <taxon>Siluridae</taxon>
        <taxon>Silurus</taxon>
    </lineage>
</organism>
<evidence type="ECO:0000256" key="4">
    <source>
        <dbReference type="ARBA" id="ARBA00022475"/>
    </source>
</evidence>
<keyword evidence="5 16" id="KW-0812">Transmembrane</keyword>
<dbReference type="EMBL" id="MU562415">
    <property type="protein sequence ID" value="KAI5613550.1"/>
    <property type="molecule type" value="Genomic_DNA"/>
</dbReference>
<dbReference type="InterPro" id="IPR001873">
    <property type="entry name" value="ENaC"/>
</dbReference>
<keyword evidence="7" id="KW-0915">Sodium</keyword>
<keyword evidence="3 16" id="KW-0894">Sodium channel</keyword>
<proteinExistence type="inferred from homology"/>
<dbReference type="AlphaFoldDB" id="A0AAD5ACS4"/>
<comment type="subunit">
    <text evidence="15">Homotrimer. Heterotrimer; with other ASIC proteins producing functional channels.</text>
</comment>
<dbReference type="PANTHER" id="PTHR11690">
    <property type="entry name" value="AMILORIDE-SENSITIVE SODIUM CHANNEL-RELATED"/>
    <property type="match status" value="1"/>
</dbReference>
<name>A0AAD5ACS4_SILAS</name>
<reference evidence="18" key="1">
    <citation type="submission" date="2018-07" db="EMBL/GenBank/DDBJ databases">
        <title>Comparative genomics of catfishes provides insights into carnivory and benthic adaptation.</title>
        <authorList>
            <person name="Zhang Y."/>
            <person name="Wang D."/>
            <person name="Peng Z."/>
            <person name="Zheng S."/>
            <person name="Shao F."/>
            <person name="Tao W."/>
        </authorList>
    </citation>
    <scope>NUCLEOTIDE SEQUENCE</scope>
    <source>
        <strain evidence="18">Chongqing</strain>
    </source>
</reference>
<feature type="region of interest" description="Disordered" evidence="17">
    <location>
        <begin position="454"/>
        <end position="475"/>
    </location>
</feature>
<keyword evidence="19" id="KW-1185">Reference proteome</keyword>
<evidence type="ECO:0000256" key="3">
    <source>
        <dbReference type="ARBA" id="ARBA00022461"/>
    </source>
</evidence>
<evidence type="ECO:0000256" key="7">
    <source>
        <dbReference type="ARBA" id="ARBA00023053"/>
    </source>
</evidence>
<keyword evidence="4" id="KW-1003">Cell membrane</keyword>
<evidence type="ECO:0000313" key="18">
    <source>
        <dbReference type="EMBL" id="KAI5613550.1"/>
    </source>
</evidence>
<keyword evidence="9" id="KW-0472">Membrane</keyword>
<dbReference type="GO" id="GO:0005886">
    <property type="term" value="C:plasma membrane"/>
    <property type="evidence" value="ECO:0007669"/>
    <property type="project" value="UniProtKB-SubCell"/>
</dbReference>
<dbReference type="GO" id="GO:0015280">
    <property type="term" value="F:ligand-gated sodium channel activity"/>
    <property type="evidence" value="ECO:0007669"/>
    <property type="project" value="TreeGrafter"/>
</dbReference>
<evidence type="ECO:0000256" key="16">
    <source>
        <dbReference type="RuleBase" id="RU000679"/>
    </source>
</evidence>
<dbReference type="Gene3D" id="2.60.470.10">
    <property type="entry name" value="Acid-sensing ion channels like domains"/>
    <property type="match status" value="1"/>
</dbReference>
<dbReference type="Proteomes" id="UP001205998">
    <property type="component" value="Unassembled WGS sequence"/>
</dbReference>
<evidence type="ECO:0000313" key="19">
    <source>
        <dbReference type="Proteomes" id="UP001205998"/>
    </source>
</evidence>
<evidence type="ECO:0000256" key="6">
    <source>
        <dbReference type="ARBA" id="ARBA00022989"/>
    </source>
</evidence>
<evidence type="ECO:0000256" key="2">
    <source>
        <dbReference type="ARBA" id="ARBA00022448"/>
    </source>
</evidence>
<protein>
    <submittedName>
        <fullName evidence="18">Acid-sensing ion channel 4</fullName>
    </submittedName>
</protein>
<evidence type="ECO:0000256" key="1">
    <source>
        <dbReference type="ARBA" id="ARBA00004651"/>
    </source>
</evidence>
<comment type="subcellular location">
    <subcellularLocation>
        <location evidence="1">Cell membrane</location>
        <topology evidence="1">Multi-pass membrane protein</topology>
    </subcellularLocation>
</comment>
<dbReference type="InterPro" id="IPR020903">
    <property type="entry name" value="ENaC_CS"/>
</dbReference>
<gene>
    <name evidence="18" type="ORF">C0J50_3954</name>
</gene>
<keyword evidence="12 16" id="KW-0739">Sodium transport</keyword>
<keyword evidence="2 16" id="KW-0813">Transport</keyword>
<dbReference type="PRINTS" id="PR01078">
    <property type="entry name" value="AMINACHANNEL"/>
</dbReference>
<evidence type="ECO:0000256" key="15">
    <source>
        <dbReference type="ARBA" id="ARBA00064603"/>
    </source>
</evidence>
<keyword evidence="10" id="KW-1015">Disulfide bond</keyword>
<keyword evidence="13 16" id="KW-0407">Ion channel</keyword>
<dbReference type="Pfam" id="PF00858">
    <property type="entry name" value="ASC"/>
    <property type="match status" value="2"/>
</dbReference>
<keyword evidence="6" id="KW-1133">Transmembrane helix</keyword>
<comment type="similarity">
    <text evidence="14">Belongs to the amiloride-sensitive sodium channel (TC 1.A.6) family. ASIC4 subfamily.</text>
</comment>
<dbReference type="PANTHER" id="PTHR11690:SF13">
    <property type="entry name" value="ACID-SENSING ION CHANNEL 4"/>
    <property type="match status" value="1"/>
</dbReference>
<sequence length="500" mass="56056">MPIEFVCKIKFAEGDEAKSAPPKGGGGNPMDNGAGMADLAAFASSSSLHGLAQVLGSSGSGRASMRRTVWALALLASLMLFLYQASRSTGTYLEHPHVAALSEESRRELTFPAITLCNVNRFRFSALTDADIYHLANLTGLPPKSRGGHRPVNMITKPHARLDLKPLPSVARMCGYKQRVTRTPTDNVSNVYTRYGKCYTFNGNKTLPKRTRQGGMGNGLELMLDIQQDEYLPIWRETNETTLEAGIRVQIHSQNEPPYIHELGFGVSPGFQTFVSCQEQRLSYLPQPWGNCRASSEPVIPGYDTYSVSACRLHCESVHVQRECNCRMIHMPALLEISAGDPCVCETPCNVTRYGKELSMVKIPSKGSARYLSRKYHKTEEYIRDNFLVLDVYFEALNYETIEQKKAYDIAGLLGDIGGQMGLFIGASVLTILEILDYIYEVIKHRIKRLLRPQKYQNQQSQRNQTQRTRNHRDLNLRAQLTPSTIATVRLEEFKPRVSP</sequence>
<evidence type="ECO:0000256" key="10">
    <source>
        <dbReference type="ARBA" id="ARBA00023157"/>
    </source>
</evidence>
<evidence type="ECO:0000256" key="14">
    <source>
        <dbReference type="ARBA" id="ARBA00038140"/>
    </source>
</evidence>
<keyword evidence="8 16" id="KW-0406">Ion transport</keyword>
<evidence type="ECO:0000256" key="8">
    <source>
        <dbReference type="ARBA" id="ARBA00023065"/>
    </source>
</evidence>
<evidence type="ECO:0000256" key="9">
    <source>
        <dbReference type="ARBA" id="ARBA00023136"/>
    </source>
</evidence>
<accession>A0AAD5ACS4</accession>
<feature type="compositionally biased region" description="Low complexity" evidence="17">
    <location>
        <begin position="457"/>
        <end position="468"/>
    </location>
</feature>
<keyword evidence="11" id="KW-0325">Glycoprotein</keyword>
<comment type="caution">
    <text evidence="18">The sequence shown here is derived from an EMBL/GenBank/DDBJ whole genome shotgun (WGS) entry which is preliminary data.</text>
</comment>
<evidence type="ECO:0000256" key="17">
    <source>
        <dbReference type="SAM" id="MobiDB-lite"/>
    </source>
</evidence>
<evidence type="ECO:0000256" key="11">
    <source>
        <dbReference type="ARBA" id="ARBA00023180"/>
    </source>
</evidence>
<dbReference type="PROSITE" id="PS01206">
    <property type="entry name" value="ASC"/>
    <property type="match status" value="1"/>
</dbReference>
<evidence type="ECO:0000256" key="13">
    <source>
        <dbReference type="ARBA" id="ARBA00023303"/>
    </source>
</evidence>
<dbReference type="Gene3D" id="1.10.287.770">
    <property type="entry name" value="YojJ-like"/>
    <property type="match status" value="1"/>
</dbReference>
<evidence type="ECO:0000256" key="12">
    <source>
        <dbReference type="ARBA" id="ARBA00023201"/>
    </source>
</evidence>
<evidence type="ECO:0000256" key="5">
    <source>
        <dbReference type="ARBA" id="ARBA00022692"/>
    </source>
</evidence>
<dbReference type="FunFam" id="1.10.287.770:FF:000001">
    <property type="entry name" value="Acid-sensing ion channel subunit 1"/>
    <property type="match status" value="1"/>
</dbReference>